<accession>A0A4Q2AY95</accession>
<evidence type="ECO:0000313" key="5">
    <source>
        <dbReference type="EMBL" id="RXV74760.1"/>
    </source>
</evidence>
<proteinExistence type="inferred from homology"/>
<gene>
    <name evidence="5" type="ORF">D6C19_04225</name>
    <name evidence="6" type="ORF">E5340_06640</name>
</gene>
<keyword evidence="3 4" id="KW-0418">Kinase</keyword>
<dbReference type="PIRSF" id="PIRSF006078">
    <property type="entry name" value="GlxK"/>
    <property type="match status" value="1"/>
</dbReference>
<reference evidence="5 7" key="1">
    <citation type="submission" date="2018-09" db="EMBL/GenBank/DDBJ databases">
        <title>Murine metabolic-syndrome-specific gut microbial biobank.</title>
        <authorList>
            <person name="Liu C."/>
        </authorList>
    </citation>
    <scope>NUCLEOTIDE SEQUENCE [LARGE SCALE GENOMIC DNA]</scope>
    <source>
        <strain evidence="5 7">C-30</strain>
    </source>
</reference>
<dbReference type="AlphaFoldDB" id="A0A4Q2AY95"/>
<dbReference type="OrthoDB" id="9774290at2"/>
<dbReference type="PANTHER" id="PTHR21599">
    <property type="entry name" value="GLYCERATE KINASE"/>
    <property type="match status" value="1"/>
</dbReference>
<evidence type="ECO:0000256" key="3">
    <source>
        <dbReference type="ARBA" id="ARBA00022777"/>
    </source>
</evidence>
<evidence type="ECO:0000256" key="4">
    <source>
        <dbReference type="PIRNR" id="PIRNR006078"/>
    </source>
</evidence>
<dbReference type="RefSeq" id="WP_004048785.1">
    <property type="nucleotide sequence ID" value="NZ_AP025728.1"/>
</dbReference>
<protein>
    <submittedName>
        <fullName evidence="5">Glycerate kinase</fullName>
        <ecNumber evidence="5">2.7.1.-</ecNumber>
    </submittedName>
</protein>
<dbReference type="Proteomes" id="UP000306855">
    <property type="component" value="Unassembled WGS sequence"/>
</dbReference>
<dbReference type="EC" id="2.7.1.-" evidence="5"/>
<dbReference type="SUPFAM" id="SSF110738">
    <property type="entry name" value="Glycerate kinase I"/>
    <property type="match status" value="1"/>
</dbReference>
<evidence type="ECO:0000313" key="6">
    <source>
        <dbReference type="EMBL" id="TGY54996.1"/>
    </source>
</evidence>
<reference evidence="6 8" key="2">
    <citation type="submission" date="2019-04" db="EMBL/GenBank/DDBJ databases">
        <title>Microbes associate with the intestines of laboratory mice.</title>
        <authorList>
            <person name="Navarre W."/>
            <person name="Wong E."/>
            <person name="Huang K."/>
            <person name="Tropini C."/>
            <person name="Ng K."/>
            <person name="Yu B."/>
        </authorList>
    </citation>
    <scope>NUCLEOTIDE SEQUENCE [LARGE SCALE GENOMIC DNA]</scope>
    <source>
        <strain evidence="6 8">NM26_J9</strain>
    </source>
</reference>
<sequence length="377" mass="39128">MKIIIAPDSFKESMTASEAAQAIYAGFKPIFPTATYELIPLADGGEGFVDTILNTVPGKIYSYQVMGPRKQTVTAKLAVIDAGKTALLETAAASGLHLCNGIKDPLTATSYGTGELLKHALDLGVEHIILGLGGSATNDGGAGLLQALGAKFYDRFDYELPLGGIHLQALKKIDISTLDPRLQTTKITLASDVASPFIGPNGASMVFSPQKGASPEAVIQLEQALTNFSQIIKATYGQDIATTPGAGAAGGIGGALFAFTNATLTPGVELAIALTDLKQKATASDILLTGEGSLDSQTKLGKTPLGVLRAVRAVSPDCTVIGLAGKIEAVFELHQLGFDAVFSCTPGIIDLDQALKLGPKHLTQTANEVAHLLQKFV</sequence>
<dbReference type="Gene3D" id="3.40.50.10350">
    <property type="entry name" value="Glycerate kinase, domain 1"/>
    <property type="match status" value="1"/>
</dbReference>
<evidence type="ECO:0000256" key="1">
    <source>
        <dbReference type="ARBA" id="ARBA00006284"/>
    </source>
</evidence>
<dbReference type="InterPro" id="IPR036129">
    <property type="entry name" value="Glycerate_kinase_sf"/>
</dbReference>
<dbReference type="NCBIfam" id="TIGR00045">
    <property type="entry name" value="glycerate kinase"/>
    <property type="match status" value="1"/>
</dbReference>
<evidence type="ECO:0000256" key="2">
    <source>
        <dbReference type="ARBA" id="ARBA00022679"/>
    </source>
</evidence>
<dbReference type="Proteomes" id="UP000289316">
    <property type="component" value="Unassembled WGS sequence"/>
</dbReference>
<dbReference type="GO" id="GO:0008887">
    <property type="term" value="F:glycerate kinase activity"/>
    <property type="evidence" value="ECO:0007669"/>
    <property type="project" value="UniProtKB-UniRule"/>
</dbReference>
<name>A0A4Q2AY95_9LACO</name>
<comment type="similarity">
    <text evidence="1 4">Belongs to the glycerate kinase type-1 family.</text>
</comment>
<dbReference type="GO" id="GO:0031388">
    <property type="term" value="P:organic acid phosphorylation"/>
    <property type="evidence" value="ECO:0007669"/>
    <property type="project" value="UniProtKB-UniRule"/>
</dbReference>
<dbReference type="InterPro" id="IPR018193">
    <property type="entry name" value="Glyc_kinase_flavodox-like_fold"/>
</dbReference>
<evidence type="ECO:0000313" key="7">
    <source>
        <dbReference type="Proteomes" id="UP000289316"/>
    </source>
</evidence>
<dbReference type="InterPro" id="IPR004381">
    <property type="entry name" value="Glycerate_kinase"/>
</dbReference>
<dbReference type="EMBL" id="QZFR01000021">
    <property type="protein sequence ID" value="RXV74760.1"/>
    <property type="molecule type" value="Genomic_DNA"/>
</dbReference>
<evidence type="ECO:0000313" key="8">
    <source>
        <dbReference type="Proteomes" id="UP000306855"/>
    </source>
</evidence>
<keyword evidence="2 4" id="KW-0808">Transferase</keyword>
<dbReference type="EMBL" id="SRYK01000029">
    <property type="protein sequence ID" value="TGY54996.1"/>
    <property type="molecule type" value="Genomic_DNA"/>
</dbReference>
<comment type="caution">
    <text evidence="5">The sequence shown here is derived from an EMBL/GenBank/DDBJ whole genome shotgun (WGS) entry which is preliminary data.</text>
</comment>
<dbReference type="InterPro" id="IPR018197">
    <property type="entry name" value="Glycerate_kinase_RE-like"/>
</dbReference>
<organism evidence="5 7">
    <name type="scientific">Ligilactobacillus murinus</name>
    <dbReference type="NCBI Taxonomy" id="1622"/>
    <lineage>
        <taxon>Bacteria</taxon>
        <taxon>Bacillati</taxon>
        <taxon>Bacillota</taxon>
        <taxon>Bacilli</taxon>
        <taxon>Lactobacillales</taxon>
        <taxon>Lactobacillaceae</taxon>
        <taxon>Ligilactobacillus</taxon>
    </lineage>
</organism>
<dbReference type="PANTHER" id="PTHR21599:SF0">
    <property type="entry name" value="GLYCERATE KINASE"/>
    <property type="match status" value="1"/>
</dbReference>
<dbReference type="Gene3D" id="3.90.1510.10">
    <property type="entry name" value="Glycerate kinase, domain 2"/>
    <property type="match status" value="1"/>
</dbReference>
<dbReference type="Pfam" id="PF02595">
    <property type="entry name" value="Gly_kinase"/>
    <property type="match status" value="1"/>
</dbReference>